<dbReference type="SUPFAM" id="SSF53271">
    <property type="entry name" value="PRTase-like"/>
    <property type="match status" value="1"/>
</dbReference>
<evidence type="ECO:0000256" key="3">
    <source>
        <dbReference type="ARBA" id="ARBA00009516"/>
    </source>
</evidence>
<comment type="catalytic activity">
    <reaction evidence="10">
        <text>UMP + diphosphate = 5-phospho-alpha-D-ribose 1-diphosphate + uracil</text>
        <dbReference type="Rhea" id="RHEA:13017"/>
        <dbReference type="ChEBI" id="CHEBI:17568"/>
        <dbReference type="ChEBI" id="CHEBI:33019"/>
        <dbReference type="ChEBI" id="CHEBI:57865"/>
        <dbReference type="ChEBI" id="CHEBI:58017"/>
        <dbReference type="EC" id="2.4.2.9"/>
    </reaction>
</comment>
<dbReference type="NCBIfam" id="TIGR01091">
    <property type="entry name" value="upp"/>
    <property type="match status" value="1"/>
</dbReference>
<dbReference type="RefSeq" id="WP_160628687.1">
    <property type="nucleotide sequence ID" value="NZ_CP047593.1"/>
</dbReference>
<comment type="pathway">
    <text evidence="2">Pyrimidine metabolism; UMP biosynthesis via salvage pathway; UMP from uracil: step 1/1.</text>
</comment>
<dbReference type="Gene3D" id="3.40.50.2020">
    <property type="match status" value="1"/>
</dbReference>
<accession>A0A6P1MEJ3</accession>
<evidence type="ECO:0000256" key="8">
    <source>
        <dbReference type="ARBA" id="ARBA00022741"/>
    </source>
</evidence>
<dbReference type="InterPro" id="IPR000836">
    <property type="entry name" value="PRTase_dom"/>
</dbReference>
<keyword evidence="16" id="KW-1185">Reference proteome</keyword>
<dbReference type="Proteomes" id="UP000464954">
    <property type="component" value="Chromosome"/>
</dbReference>
<dbReference type="CDD" id="cd06223">
    <property type="entry name" value="PRTases_typeI"/>
    <property type="match status" value="1"/>
</dbReference>
<dbReference type="PANTHER" id="PTHR32315:SF4">
    <property type="entry name" value="URACIL PHOSPHORIBOSYLTRANSFERASE, CHLOROPLASTIC"/>
    <property type="match status" value="1"/>
</dbReference>
<dbReference type="InterPro" id="IPR005765">
    <property type="entry name" value="UPRT"/>
</dbReference>
<comment type="function">
    <text evidence="11">Catalyzes the conversion of uracil and 5-phospho-alpha-D-ribose 1-diphosphate (PRPP) to UMP and diphosphate.</text>
</comment>
<evidence type="ECO:0000256" key="4">
    <source>
        <dbReference type="ARBA" id="ARBA00011894"/>
    </source>
</evidence>
<sequence length="208" mass="22982">MGTVTELNHPLVQHHLTHLRDSRTSPHIFRAQVRRLAILLAEQVCRDLPLKTKQIETPLEPMDGKVLSSRIGLVPILRAGLGMTDALLDLLPTAEVWHLGFYRDEETLQPVEYYQKFSSSPPDVVFVLDPMLATGGSASESINMIKKWGASDIRMLSIIAAPEGIARVRKKHPDVPIFVCGIDRGLNNAAYILPGLGDAGDRIFNTLS</sequence>
<evidence type="ECO:0000256" key="13">
    <source>
        <dbReference type="NCBIfam" id="TIGR01091"/>
    </source>
</evidence>
<organism evidence="15 16">
    <name type="scientific">Tichowtungia aerotolerans</name>
    <dbReference type="NCBI Taxonomy" id="2697043"/>
    <lineage>
        <taxon>Bacteria</taxon>
        <taxon>Pseudomonadati</taxon>
        <taxon>Kiritimatiellota</taxon>
        <taxon>Tichowtungiia</taxon>
        <taxon>Tichowtungiales</taxon>
        <taxon>Tichowtungiaceae</taxon>
        <taxon>Tichowtungia</taxon>
    </lineage>
</organism>
<protein>
    <recommendedName>
        <fullName evidence="12 13">Uracil phosphoribosyltransferase</fullName>
        <ecNumber evidence="4 13">2.4.2.9</ecNumber>
    </recommendedName>
</protein>
<dbReference type="InterPro" id="IPR029057">
    <property type="entry name" value="PRTase-like"/>
</dbReference>
<dbReference type="EMBL" id="CP047593">
    <property type="protein sequence ID" value="QHI69505.1"/>
    <property type="molecule type" value="Genomic_DNA"/>
</dbReference>
<keyword evidence="5" id="KW-0021">Allosteric enzyme</keyword>
<keyword evidence="7 15" id="KW-0808">Transferase</keyword>
<evidence type="ECO:0000313" key="16">
    <source>
        <dbReference type="Proteomes" id="UP000464954"/>
    </source>
</evidence>
<evidence type="ECO:0000313" key="15">
    <source>
        <dbReference type="EMBL" id="QHI69505.1"/>
    </source>
</evidence>
<dbReference type="AlphaFoldDB" id="A0A6P1MEJ3"/>
<evidence type="ECO:0000256" key="5">
    <source>
        <dbReference type="ARBA" id="ARBA00022533"/>
    </source>
</evidence>
<keyword evidence="6 15" id="KW-0328">Glycosyltransferase</keyword>
<evidence type="ECO:0000256" key="12">
    <source>
        <dbReference type="ARBA" id="ARBA00072146"/>
    </source>
</evidence>
<gene>
    <name evidence="15" type="ORF">GT409_08570</name>
</gene>
<evidence type="ECO:0000256" key="11">
    <source>
        <dbReference type="ARBA" id="ARBA00056901"/>
    </source>
</evidence>
<dbReference type="Pfam" id="PF14681">
    <property type="entry name" value="UPRTase"/>
    <property type="match status" value="1"/>
</dbReference>
<dbReference type="InterPro" id="IPR050054">
    <property type="entry name" value="UPRTase/APRTase"/>
</dbReference>
<keyword evidence="8" id="KW-0547">Nucleotide-binding</keyword>
<evidence type="ECO:0000256" key="7">
    <source>
        <dbReference type="ARBA" id="ARBA00022679"/>
    </source>
</evidence>
<evidence type="ECO:0000256" key="2">
    <source>
        <dbReference type="ARBA" id="ARBA00005180"/>
    </source>
</evidence>
<keyword evidence="9" id="KW-0342">GTP-binding</keyword>
<proteinExistence type="inferred from homology"/>
<dbReference type="GO" id="GO:0044206">
    <property type="term" value="P:UMP salvage"/>
    <property type="evidence" value="ECO:0007669"/>
    <property type="project" value="UniProtKB-UniPathway"/>
</dbReference>
<reference evidence="15 16" key="1">
    <citation type="submission" date="2020-01" db="EMBL/GenBank/DDBJ databases">
        <title>Ponticoccus aerotolerans gen. nov., sp. nov., an anaerobic bacterium and proposal of Ponticoccusceae fam. nov., Ponticoccusles ord. nov. and Ponticoccuse classis nov. in the phylum Kiritimatiellaeota.</title>
        <authorList>
            <person name="Zhou L.Y."/>
            <person name="Du Z.J."/>
        </authorList>
    </citation>
    <scope>NUCLEOTIDE SEQUENCE [LARGE SCALE GENOMIC DNA]</scope>
    <source>
        <strain evidence="15 16">S-5007</strain>
    </source>
</reference>
<comment type="cofactor">
    <cofactor evidence="1">
        <name>Mg(2+)</name>
        <dbReference type="ChEBI" id="CHEBI:18420"/>
    </cofactor>
</comment>
<dbReference type="GO" id="GO:0006223">
    <property type="term" value="P:uracil salvage"/>
    <property type="evidence" value="ECO:0007669"/>
    <property type="project" value="InterPro"/>
</dbReference>
<feature type="domain" description="Phosphoribosyltransferase" evidence="14">
    <location>
        <begin position="7"/>
        <end position="206"/>
    </location>
</feature>
<dbReference type="FunFam" id="3.40.50.2020:FF:000003">
    <property type="entry name" value="Uracil phosphoribosyltransferase"/>
    <property type="match status" value="1"/>
</dbReference>
<evidence type="ECO:0000259" key="14">
    <source>
        <dbReference type="Pfam" id="PF14681"/>
    </source>
</evidence>
<evidence type="ECO:0000256" key="10">
    <source>
        <dbReference type="ARBA" id="ARBA00052919"/>
    </source>
</evidence>
<comment type="similarity">
    <text evidence="3">Belongs to the UPRTase family.</text>
</comment>
<name>A0A6P1MEJ3_9BACT</name>
<dbReference type="GO" id="GO:0005525">
    <property type="term" value="F:GTP binding"/>
    <property type="evidence" value="ECO:0007669"/>
    <property type="project" value="UniProtKB-KW"/>
</dbReference>
<dbReference type="KEGG" id="taer:GT409_08570"/>
<evidence type="ECO:0000256" key="6">
    <source>
        <dbReference type="ARBA" id="ARBA00022676"/>
    </source>
</evidence>
<dbReference type="NCBIfam" id="NF001097">
    <property type="entry name" value="PRK00129.1"/>
    <property type="match status" value="1"/>
</dbReference>
<dbReference type="UniPathway" id="UPA00574">
    <property type="reaction ID" value="UER00636"/>
</dbReference>
<dbReference type="GO" id="GO:0004845">
    <property type="term" value="F:uracil phosphoribosyltransferase activity"/>
    <property type="evidence" value="ECO:0007669"/>
    <property type="project" value="UniProtKB-UniRule"/>
</dbReference>
<evidence type="ECO:0000256" key="1">
    <source>
        <dbReference type="ARBA" id="ARBA00001946"/>
    </source>
</evidence>
<dbReference type="GO" id="GO:0005737">
    <property type="term" value="C:cytoplasm"/>
    <property type="evidence" value="ECO:0007669"/>
    <property type="project" value="UniProtKB-ARBA"/>
</dbReference>
<evidence type="ECO:0000256" key="9">
    <source>
        <dbReference type="ARBA" id="ARBA00023134"/>
    </source>
</evidence>
<dbReference type="PANTHER" id="PTHR32315">
    <property type="entry name" value="ADENINE PHOSPHORIBOSYLTRANSFERASE"/>
    <property type="match status" value="1"/>
</dbReference>
<dbReference type="EC" id="2.4.2.9" evidence="4 13"/>